<evidence type="ECO:0000313" key="1">
    <source>
        <dbReference type="EMBL" id="PUZ72424.1"/>
    </source>
</evidence>
<gene>
    <name evidence="1" type="ORF">GQ55_2G393100</name>
</gene>
<sequence length="57" mass="6694">MMKKELPVRFSFYPPCQNEHPTKSHAWLTTTDDAQLLRKYPVLEGSVLNRGFLTTIW</sequence>
<accession>A0A2T7EX76</accession>
<dbReference type="Proteomes" id="UP000244336">
    <property type="component" value="Chromosome 2"/>
</dbReference>
<dbReference type="AlphaFoldDB" id="A0A2T7EX76"/>
<reference evidence="1 2" key="1">
    <citation type="submission" date="2018-04" db="EMBL/GenBank/DDBJ databases">
        <title>WGS assembly of Panicum hallii var. hallii HAL2.</title>
        <authorList>
            <person name="Lovell J."/>
            <person name="Jenkins J."/>
            <person name="Lowry D."/>
            <person name="Mamidi S."/>
            <person name="Sreedasyam A."/>
            <person name="Weng X."/>
            <person name="Barry K."/>
            <person name="Bonette J."/>
            <person name="Campitelli B."/>
            <person name="Daum C."/>
            <person name="Gordon S."/>
            <person name="Gould B."/>
            <person name="Lipzen A."/>
            <person name="MacQueen A."/>
            <person name="Palacio-Mejia J."/>
            <person name="Plott C."/>
            <person name="Shakirov E."/>
            <person name="Shu S."/>
            <person name="Yoshinaga Y."/>
            <person name="Zane M."/>
            <person name="Rokhsar D."/>
            <person name="Grimwood J."/>
            <person name="Schmutz J."/>
            <person name="Juenger T."/>
        </authorList>
    </citation>
    <scope>NUCLEOTIDE SEQUENCE [LARGE SCALE GENOMIC DNA]</scope>
    <source>
        <strain evidence="2">cv. HAL2</strain>
    </source>
</reference>
<name>A0A2T7EX76_9POAL</name>
<dbReference type="EMBL" id="CM009750">
    <property type="protein sequence ID" value="PUZ72424.1"/>
    <property type="molecule type" value="Genomic_DNA"/>
</dbReference>
<organism evidence="1 2">
    <name type="scientific">Panicum hallii var. hallii</name>
    <dbReference type="NCBI Taxonomy" id="1504633"/>
    <lineage>
        <taxon>Eukaryota</taxon>
        <taxon>Viridiplantae</taxon>
        <taxon>Streptophyta</taxon>
        <taxon>Embryophyta</taxon>
        <taxon>Tracheophyta</taxon>
        <taxon>Spermatophyta</taxon>
        <taxon>Magnoliopsida</taxon>
        <taxon>Liliopsida</taxon>
        <taxon>Poales</taxon>
        <taxon>Poaceae</taxon>
        <taxon>PACMAD clade</taxon>
        <taxon>Panicoideae</taxon>
        <taxon>Panicodae</taxon>
        <taxon>Paniceae</taxon>
        <taxon>Panicinae</taxon>
        <taxon>Panicum</taxon>
        <taxon>Panicum sect. Panicum</taxon>
    </lineage>
</organism>
<evidence type="ECO:0000313" key="2">
    <source>
        <dbReference type="Proteomes" id="UP000244336"/>
    </source>
</evidence>
<protein>
    <submittedName>
        <fullName evidence="1">Uncharacterized protein</fullName>
    </submittedName>
</protein>
<dbReference type="Gramene" id="PUZ72424">
    <property type="protein sequence ID" value="PUZ72424"/>
    <property type="gene ID" value="GQ55_2G393100"/>
</dbReference>
<proteinExistence type="predicted"/>
<keyword evidence="2" id="KW-1185">Reference proteome</keyword>